<evidence type="ECO:0000256" key="2">
    <source>
        <dbReference type="ARBA" id="ARBA00023315"/>
    </source>
</evidence>
<dbReference type="PANTHER" id="PTHR43877">
    <property type="entry name" value="AMINOALKYLPHOSPHONATE N-ACETYLTRANSFERASE-RELATED-RELATED"/>
    <property type="match status" value="1"/>
</dbReference>
<dbReference type="Gene3D" id="3.40.630.30">
    <property type="match status" value="1"/>
</dbReference>
<accession>A0ABU4H317</accession>
<keyword evidence="5" id="KW-1185">Reference proteome</keyword>
<evidence type="ECO:0000313" key="4">
    <source>
        <dbReference type="EMBL" id="MDW4573732.1"/>
    </source>
</evidence>
<dbReference type="PROSITE" id="PS51186">
    <property type="entry name" value="GNAT"/>
    <property type="match status" value="1"/>
</dbReference>
<feature type="domain" description="N-acetyltransferase" evidence="3">
    <location>
        <begin position="18"/>
        <end position="171"/>
    </location>
</feature>
<reference evidence="4 5" key="1">
    <citation type="submission" date="2023-11" db="EMBL/GenBank/DDBJ databases">
        <title>Draft genome sequence of Microbacterium arthrosphaerae JCM 30492.</title>
        <authorList>
            <person name="Zhang G."/>
            <person name="Ding Y."/>
        </authorList>
    </citation>
    <scope>NUCLEOTIDE SEQUENCE [LARGE SCALE GENOMIC DNA]</scope>
    <source>
        <strain evidence="4 5">JCM 30492</strain>
    </source>
</reference>
<dbReference type="SUPFAM" id="SSF55729">
    <property type="entry name" value="Acyl-CoA N-acyltransferases (Nat)"/>
    <property type="match status" value="1"/>
</dbReference>
<keyword evidence="2" id="KW-0012">Acyltransferase</keyword>
<protein>
    <submittedName>
        <fullName evidence="4">GNAT family N-acetyltransferase</fullName>
    </submittedName>
</protein>
<sequence>MLQSLDLPTELSLRTGTVVIRRADKRDIRALMRLLADDAISATRGDVGADADEEAYASGLARIIDDRANDLVVAIDSHDRVIAMLQLTAIPGVARRGSTRLLVEAVRVKADQRSAGLGSTLMRWVMEVAAPACGADLVQLTSDRQRTDAHRFYLRLGFVDSHVGFKYDVPR</sequence>
<gene>
    <name evidence="4" type="ORF">R8Z58_13205</name>
</gene>
<dbReference type="InterPro" id="IPR050832">
    <property type="entry name" value="Bact_Acetyltransf"/>
</dbReference>
<dbReference type="RefSeq" id="WP_378723151.1">
    <property type="nucleotide sequence ID" value="NZ_JBHLWJ010000057.1"/>
</dbReference>
<dbReference type="InterPro" id="IPR000182">
    <property type="entry name" value="GNAT_dom"/>
</dbReference>
<evidence type="ECO:0000259" key="3">
    <source>
        <dbReference type="PROSITE" id="PS51186"/>
    </source>
</evidence>
<dbReference type="Proteomes" id="UP001283109">
    <property type="component" value="Unassembled WGS sequence"/>
</dbReference>
<dbReference type="PANTHER" id="PTHR43877:SF2">
    <property type="entry name" value="AMINOALKYLPHOSPHONATE N-ACETYLTRANSFERASE-RELATED"/>
    <property type="match status" value="1"/>
</dbReference>
<evidence type="ECO:0000256" key="1">
    <source>
        <dbReference type="ARBA" id="ARBA00022679"/>
    </source>
</evidence>
<dbReference type="Pfam" id="PF00583">
    <property type="entry name" value="Acetyltransf_1"/>
    <property type="match status" value="1"/>
</dbReference>
<organism evidence="4 5">
    <name type="scientific">Microbacterium arthrosphaerae</name>
    <dbReference type="NCBI Taxonomy" id="792652"/>
    <lineage>
        <taxon>Bacteria</taxon>
        <taxon>Bacillati</taxon>
        <taxon>Actinomycetota</taxon>
        <taxon>Actinomycetes</taxon>
        <taxon>Micrococcales</taxon>
        <taxon>Microbacteriaceae</taxon>
        <taxon>Microbacterium</taxon>
    </lineage>
</organism>
<dbReference type="EMBL" id="JAWQEV010000004">
    <property type="protein sequence ID" value="MDW4573732.1"/>
    <property type="molecule type" value="Genomic_DNA"/>
</dbReference>
<name>A0ABU4H317_9MICO</name>
<keyword evidence="1" id="KW-0808">Transferase</keyword>
<dbReference type="InterPro" id="IPR016181">
    <property type="entry name" value="Acyl_CoA_acyltransferase"/>
</dbReference>
<comment type="caution">
    <text evidence="4">The sequence shown here is derived from an EMBL/GenBank/DDBJ whole genome shotgun (WGS) entry which is preliminary data.</text>
</comment>
<evidence type="ECO:0000313" key="5">
    <source>
        <dbReference type="Proteomes" id="UP001283109"/>
    </source>
</evidence>
<proteinExistence type="predicted"/>